<reference evidence="2" key="2">
    <citation type="submission" date="2015-08" db="UniProtKB">
        <authorList>
            <consortium name="WormBaseParasite"/>
        </authorList>
    </citation>
    <scope>IDENTIFICATION</scope>
</reference>
<protein>
    <submittedName>
        <fullName evidence="2">Peptidase A2 domain-containing protein</fullName>
    </submittedName>
</protein>
<dbReference type="SUPFAM" id="SSF50630">
    <property type="entry name" value="Acid proteases"/>
    <property type="match status" value="1"/>
</dbReference>
<organism evidence="1 2">
    <name type="scientific">Strongyloides venezuelensis</name>
    <name type="common">Threadworm</name>
    <dbReference type="NCBI Taxonomy" id="75913"/>
    <lineage>
        <taxon>Eukaryota</taxon>
        <taxon>Metazoa</taxon>
        <taxon>Ecdysozoa</taxon>
        <taxon>Nematoda</taxon>
        <taxon>Chromadorea</taxon>
        <taxon>Rhabditida</taxon>
        <taxon>Tylenchina</taxon>
        <taxon>Panagrolaimomorpha</taxon>
        <taxon>Strongyloidoidea</taxon>
        <taxon>Strongyloididae</taxon>
        <taxon>Strongyloides</taxon>
    </lineage>
</organism>
<dbReference type="Gene3D" id="2.40.70.10">
    <property type="entry name" value="Acid Proteases"/>
    <property type="match status" value="1"/>
</dbReference>
<accession>A0A0K0G3I8</accession>
<evidence type="ECO:0000313" key="2">
    <source>
        <dbReference type="WBParaSite" id="SVE_1929300.1"/>
    </source>
</evidence>
<dbReference type="Proteomes" id="UP000035680">
    <property type="component" value="Unassembled WGS sequence"/>
</dbReference>
<sequence length="248" mass="28833">MSVTSAKNSLRNFSVRTDLEHLMKDVQTFYTHFKTAYLNRTEVEALKHLQLLCLRNDTIWRSLEDYRYKIHPHGKHINADCLAQHNQEKRDKITTTKKELNMSFSSFTKKNTGLIVKLTFIENMKVLGLIDNGANIIILSKSLTLHLDLAGSENKREIFCTGKDRRMSEIMQPIKITLSGNTHTFHDRVYISDIDFENYDIILGMPALIQLNITINTQTYDIESKNKLQLYSNYTLEQSTKNNHIETF</sequence>
<dbReference type="InterPro" id="IPR021109">
    <property type="entry name" value="Peptidase_aspartic_dom_sf"/>
</dbReference>
<proteinExistence type="predicted"/>
<name>A0A0K0G3I8_STRVS</name>
<dbReference type="WBParaSite" id="SVE_1929300.1">
    <property type="protein sequence ID" value="SVE_1929300.1"/>
    <property type="gene ID" value="SVE_1929300"/>
</dbReference>
<dbReference type="AlphaFoldDB" id="A0A0K0G3I8"/>
<keyword evidence="1" id="KW-1185">Reference proteome</keyword>
<evidence type="ECO:0000313" key="1">
    <source>
        <dbReference type="Proteomes" id="UP000035680"/>
    </source>
</evidence>
<reference evidence="1" key="1">
    <citation type="submission" date="2014-07" db="EMBL/GenBank/DDBJ databases">
        <authorList>
            <person name="Martin A.A"/>
            <person name="De Silva N."/>
        </authorList>
    </citation>
    <scope>NUCLEOTIDE SEQUENCE</scope>
</reference>